<dbReference type="InterPro" id="IPR019887">
    <property type="entry name" value="Tscrpt_reg_AsnC/Lrp_C"/>
</dbReference>
<proteinExistence type="predicted"/>
<dbReference type="Proteomes" id="UP000000758">
    <property type="component" value="Chromosome"/>
</dbReference>
<evidence type="ECO:0000256" key="3">
    <source>
        <dbReference type="ARBA" id="ARBA00023163"/>
    </source>
</evidence>
<protein>
    <submittedName>
        <fullName evidence="5">Transcriptional regulator</fullName>
    </submittedName>
</protein>
<keyword evidence="3" id="KW-0804">Transcription</keyword>
<dbReference type="HOGENOM" id="CLU_091233_5_4_2"/>
<evidence type="ECO:0000256" key="2">
    <source>
        <dbReference type="ARBA" id="ARBA00023125"/>
    </source>
</evidence>
<dbReference type="KEGG" id="csy:CENSYa_1992"/>
<dbReference type="EMBL" id="DP000238">
    <property type="protein sequence ID" value="ABK78596.1"/>
    <property type="molecule type" value="Genomic_DNA"/>
</dbReference>
<dbReference type="PATRIC" id="fig|414004.10.peg.1824"/>
<dbReference type="InterPro" id="IPR036388">
    <property type="entry name" value="WH-like_DNA-bd_sf"/>
</dbReference>
<dbReference type="PRINTS" id="PR00033">
    <property type="entry name" value="HTHASNC"/>
</dbReference>
<sequence>MAKVDELDLKILSELSADASISVPKLSEKIKVNSSVVYSRIKRLVKKRLIERFTIVVNDQELGYQVKALIGLNMDSKKRDSIIDALFEIRGVREIAEVTGRFDILVTVYARELGEMHVIVSDSIGKIDGVISSESFLEMKTREKAMPYMPSK</sequence>
<gene>
    <name evidence="5" type="ordered locus">CENSYa_1992</name>
</gene>
<dbReference type="GO" id="GO:0005829">
    <property type="term" value="C:cytosol"/>
    <property type="evidence" value="ECO:0007669"/>
    <property type="project" value="TreeGrafter"/>
</dbReference>
<accession>A0RZ29</accession>
<evidence type="ECO:0000313" key="5">
    <source>
        <dbReference type="EMBL" id="ABK78596.1"/>
    </source>
</evidence>
<name>A0RZ29_CENSY</name>
<dbReference type="InterPro" id="IPR000485">
    <property type="entry name" value="AsnC-type_HTH_dom"/>
</dbReference>
<dbReference type="SMART" id="SM00344">
    <property type="entry name" value="HTH_ASNC"/>
    <property type="match status" value="1"/>
</dbReference>
<dbReference type="GO" id="GO:0043200">
    <property type="term" value="P:response to amino acid"/>
    <property type="evidence" value="ECO:0007669"/>
    <property type="project" value="TreeGrafter"/>
</dbReference>
<keyword evidence="6" id="KW-1185">Reference proteome</keyword>
<evidence type="ECO:0000259" key="4">
    <source>
        <dbReference type="PROSITE" id="PS50956"/>
    </source>
</evidence>
<reference evidence="5 6" key="1">
    <citation type="journal article" date="2006" name="Proc. Natl. Acad. Sci. U.S.A.">
        <title>Genomic analysis of the uncultivated marine crenarchaeote Cenarchaeum symbiosum.</title>
        <authorList>
            <person name="Hallam S.J."/>
            <person name="Konstantinidis K.T."/>
            <person name="Putnam N."/>
            <person name="Schleper C."/>
            <person name="Watanabe Y."/>
            <person name="Sugahara J."/>
            <person name="Preston C."/>
            <person name="de la Torre J."/>
            <person name="Richardson P.M."/>
            <person name="DeLong E.F."/>
        </authorList>
    </citation>
    <scope>NUCLEOTIDE SEQUENCE [LARGE SCALE GENOMIC DNA]</scope>
    <source>
        <strain evidence="6">A</strain>
    </source>
</reference>
<dbReference type="AlphaFoldDB" id="A0RZ29"/>
<dbReference type="Gene3D" id="1.10.10.10">
    <property type="entry name" value="Winged helix-like DNA-binding domain superfamily/Winged helix DNA-binding domain"/>
    <property type="match status" value="1"/>
</dbReference>
<dbReference type="EnsemblBacteria" id="ABK78596">
    <property type="protein sequence ID" value="ABK78596"/>
    <property type="gene ID" value="CENSYa_1992"/>
</dbReference>
<dbReference type="PROSITE" id="PS50956">
    <property type="entry name" value="HTH_ASNC_2"/>
    <property type="match status" value="1"/>
</dbReference>
<evidence type="ECO:0000313" key="6">
    <source>
        <dbReference type="Proteomes" id="UP000000758"/>
    </source>
</evidence>
<organism evidence="5 6">
    <name type="scientific">Cenarchaeum symbiosum (strain A)</name>
    <dbReference type="NCBI Taxonomy" id="414004"/>
    <lineage>
        <taxon>Archaea</taxon>
        <taxon>Nitrososphaerota</taxon>
        <taxon>Candidatus Cenarchaeales</taxon>
        <taxon>Candidatus Cenarchaeaceae</taxon>
        <taxon>Candidatus Cenarchaeum</taxon>
    </lineage>
</organism>
<dbReference type="PANTHER" id="PTHR30154:SF34">
    <property type="entry name" value="TRANSCRIPTIONAL REGULATOR AZLB"/>
    <property type="match status" value="1"/>
</dbReference>
<dbReference type="InterPro" id="IPR036390">
    <property type="entry name" value="WH_DNA-bd_sf"/>
</dbReference>
<dbReference type="GO" id="GO:0043565">
    <property type="term" value="F:sequence-specific DNA binding"/>
    <property type="evidence" value="ECO:0007669"/>
    <property type="project" value="InterPro"/>
</dbReference>
<dbReference type="SUPFAM" id="SSF54909">
    <property type="entry name" value="Dimeric alpha+beta barrel"/>
    <property type="match status" value="1"/>
</dbReference>
<dbReference type="Gene3D" id="3.30.70.920">
    <property type="match status" value="1"/>
</dbReference>
<dbReference type="Pfam" id="PF01037">
    <property type="entry name" value="AsnC_trans_reg"/>
    <property type="match status" value="1"/>
</dbReference>
<dbReference type="PANTHER" id="PTHR30154">
    <property type="entry name" value="LEUCINE-RESPONSIVE REGULATORY PROTEIN"/>
    <property type="match status" value="1"/>
</dbReference>
<keyword evidence="2" id="KW-0238">DNA-binding</keyword>
<dbReference type="InterPro" id="IPR019888">
    <property type="entry name" value="Tscrpt_reg_AsnC-like"/>
</dbReference>
<dbReference type="STRING" id="414004.CENSYa_1992"/>
<dbReference type="Pfam" id="PF13412">
    <property type="entry name" value="HTH_24"/>
    <property type="match status" value="1"/>
</dbReference>
<feature type="domain" description="HTH asnC-type" evidence="4">
    <location>
        <begin position="4"/>
        <end position="65"/>
    </location>
</feature>
<evidence type="ECO:0000256" key="1">
    <source>
        <dbReference type="ARBA" id="ARBA00023015"/>
    </source>
</evidence>
<keyword evidence="1" id="KW-0805">Transcription regulation</keyword>
<dbReference type="SUPFAM" id="SSF46785">
    <property type="entry name" value="Winged helix' DNA-binding domain"/>
    <property type="match status" value="1"/>
</dbReference>
<dbReference type="InterPro" id="IPR011008">
    <property type="entry name" value="Dimeric_a/b-barrel"/>
</dbReference>